<evidence type="ECO:0000313" key="1">
    <source>
        <dbReference type="EMBL" id="KAA5805307.1"/>
    </source>
</evidence>
<dbReference type="SUPFAM" id="SSF88723">
    <property type="entry name" value="PIN domain-like"/>
    <property type="match status" value="1"/>
</dbReference>
<keyword evidence="2" id="KW-1185">Reference proteome</keyword>
<proteinExistence type="predicted"/>
<sequence length="153" mass="16170">MITLDTNLYLYSVDEAEPVKGAICAELVNRAQSAGAPIALQVCGEFYVNAVRHSGRTPWEAAQAARNLLSSHSSFRASRTAVERALAEAAAGRFGYWDALLLASAGEAGCEALLTEDMADGARLGGVEVIHVFDDGKLSSRAEAALTQLESRA</sequence>
<gene>
    <name evidence="1" type="ORF">F1654_04835</name>
</gene>
<name>A0A5M6ZNM5_9PROT</name>
<dbReference type="RefSeq" id="WP_150022339.1">
    <property type="nucleotide sequence ID" value="NZ_VWOJ01000001.1"/>
</dbReference>
<dbReference type="Proteomes" id="UP000325122">
    <property type="component" value="Unassembled WGS sequence"/>
</dbReference>
<comment type="caution">
    <text evidence="1">The sequence shown here is derived from an EMBL/GenBank/DDBJ whole genome shotgun (WGS) entry which is preliminary data.</text>
</comment>
<evidence type="ECO:0000313" key="2">
    <source>
        <dbReference type="Proteomes" id="UP000325122"/>
    </source>
</evidence>
<dbReference type="AlphaFoldDB" id="A0A5M6ZNM5"/>
<dbReference type="EMBL" id="VWOJ01000001">
    <property type="protein sequence ID" value="KAA5805307.1"/>
    <property type="molecule type" value="Genomic_DNA"/>
</dbReference>
<dbReference type="InterPro" id="IPR029060">
    <property type="entry name" value="PIN-like_dom_sf"/>
</dbReference>
<organism evidence="1 2">
    <name type="scientific">Alkalicaulis satelles</name>
    <dbReference type="NCBI Taxonomy" id="2609175"/>
    <lineage>
        <taxon>Bacteria</taxon>
        <taxon>Pseudomonadati</taxon>
        <taxon>Pseudomonadota</taxon>
        <taxon>Alphaproteobacteria</taxon>
        <taxon>Maricaulales</taxon>
        <taxon>Maricaulaceae</taxon>
        <taxon>Alkalicaulis</taxon>
    </lineage>
</organism>
<protein>
    <submittedName>
        <fullName evidence="1">PIN domain-containing protein</fullName>
    </submittedName>
</protein>
<accession>A0A5M6ZNM5</accession>
<reference evidence="1 2" key="1">
    <citation type="submission" date="2019-09" db="EMBL/GenBank/DDBJ databases">
        <authorList>
            <person name="Kevbrin V."/>
            <person name="Grouzdev D.S."/>
        </authorList>
    </citation>
    <scope>NUCLEOTIDE SEQUENCE [LARGE SCALE GENOMIC DNA]</scope>
    <source>
        <strain evidence="1 2">G-192</strain>
    </source>
</reference>